<dbReference type="InterPro" id="IPR039712">
    <property type="entry name" value="Meu6"/>
</dbReference>
<reference evidence="3 4" key="1">
    <citation type="submission" date="2017-04" db="EMBL/GenBank/DDBJ databases">
        <title>Draft genome sequence of Marssonina coronaria NL1: causal agent of apple blotch.</title>
        <authorList>
            <person name="Cheng Q."/>
        </authorList>
    </citation>
    <scope>NUCLEOTIDE SEQUENCE [LARGE SCALE GENOMIC DNA]</scope>
    <source>
        <strain evidence="3 4">NL1</strain>
    </source>
</reference>
<dbReference type="SMART" id="SM00233">
    <property type="entry name" value="PH"/>
    <property type="match status" value="1"/>
</dbReference>
<dbReference type="EMBL" id="MZNU01000093">
    <property type="protein sequence ID" value="OWP04743.1"/>
    <property type="molecule type" value="Genomic_DNA"/>
</dbReference>
<feature type="compositionally biased region" description="Basic and acidic residues" evidence="1">
    <location>
        <begin position="236"/>
        <end position="264"/>
    </location>
</feature>
<dbReference type="Proteomes" id="UP000242519">
    <property type="component" value="Unassembled WGS sequence"/>
</dbReference>
<evidence type="ECO:0000259" key="2">
    <source>
        <dbReference type="PROSITE" id="PS50003"/>
    </source>
</evidence>
<keyword evidence="4" id="KW-1185">Reference proteome</keyword>
<dbReference type="Pfam" id="PF15406">
    <property type="entry name" value="PH_6"/>
    <property type="match status" value="1"/>
</dbReference>
<dbReference type="SUPFAM" id="SSF50729">
    <property type="entry name" value="PH domain-like"/>
    <property type="match status" value="1"/>
</dbReference>
<evidence type="ECO:0000313" key="3">
    <source>
        <dbReference type="EMBL" id="OWP04743.1"/>
    </source>
</evidence>
<feature type="region of interest" description="Disordered" evidence="1">
    <location>
        <begin position="1"/>
        <end position="29"/>
    </location>
</feature>
<feature type="compositionally biased region" description="Low complexity" evidence="1">
    <location>
        <begin position="292"/>
        <end position="341"/>
    </location>
</feature>
<dbReference type="Gene3D" id="2.30.29.30">
    <property type="entry name" value="Pleckstrin-homology domain (PH domain)/Phosphotyrosine-binding domain (PTB)"/>
    <property type="match status" value="1"/>
</dbReference>
<dbReference type="AlphaFoldDB" id="A0A218ZB25"/>
<accession>A0A218ZB25</accession>
<dbReference type="InParanoid" id="A0A218ZB25"/>
<dbReference type="STRING" id="503106.A0A218ZB25"/>
<dbReference type="PROSITE" id="PS50003">
    <property type="entry name" value="PH_DOMAIN"/>
    <property type="match status" value="1"/>
</dbReference>
<proteinExistence type="predicted"/>
<dbReference type="InterPro" id="IPR039483">
    <property type="entry name" value="Meu6_PH_dom"/>
</dbReference>
<feature type="compositionally biased region" description="Low complexity" evidence="1">
    <location>
        <begin position="400"/>
        <end position="415"/>
    </location>
</feature>
<comment type="caution">
    <text evidence="3">The sequence shown here is derived from an EMBL/GenBank/DDBJ whole genome shotgun (WGS) entry which is preliminary data.</text>
</comment>
<organism evidence="3 4">
    <name type="scientific">Diplocarpon coronariae</name>
    <dbReference type="NCBI Taxonomy" id="2795749"/>
    <lineage>
        <taxon>Eukaryota</taxon>
        <taxon>Fungi</taxon>
        <taxon>Dikarya</taxon>
        <taxon>Ascomycota</taxon>
        <taxon>Pezizomycotina</taxon>
        <taxon>Leotiomycetes</taxon>
        <taxon>Helotiales</taxon>
        <taxon>Drepanopezizaceae</taxon>
        <taxon>Diplocarpon</taxon>
    </lineage>
</organism>
<feature type="compositionally biased region" description="Basic and acidic residues" evidence="1">
    <location>
        <begin position="477"/>
        <end position="488"/>
    </location>
</feature>
<sequence>MSAEQPKIEEVPTVPTETPKAVEETPVVPTDASVETPVVTEAAPAAEEAAKEEVAEAAPVVEEVKSLEEGILGYKGPGLLKSFIFQKKFFYFGTEPVNSKTLASYLRGEKSQETANKNAAWASHTGKGLLFFTKKANEKGSPDGIINLSDVSDVTEEGTTDFVFTLGGSKHIFKAGTPAERDTWVSALKIKVAEAVEIASSVAGSEEYKKALADLTKPVAVAAALPKKSVDKPEAIKEEKKEEKVEDKSDKKETKEEKKEEKKDRKSRSASRKRNSLFGGFGIGKKEDKTESPAAAEETAASVAAAEETVAAPVAAATEPVVVPETTEATPAVEEAPAPAEKPISSKRNSLFGTLKSQFSQHKEKKPESEAAPAVPAKEAEPVSESAPVIPAVEASEPLATSVAAPTTAPSETTVNPVNNGETKPAETPMTKAEKRKSSLPWLNKKEKTITTSDEETDKPKSPFAKLRATVKAKSSPKAEKISEKPATTEETPEETQAPAVTEPEKVVPATTPAVAASA</sequence>
<feature type="compositionally biased region" description="Basic residues" evidence="1">
    <location>
        <begin position="265"/>
        <end position="275"/>
    </location>
</feature>
<feature type="region of interest" description="Disordered" evidence="1">
    <location>
        <begin position="236"/>
        <end position="519"/>
    </location>
</feature>
<gene>
    <name evidence="3" type="ORF">B2J93_4025</name>
</gene>
<dbReference type="InterPro" id="IPR011993">
    <property type="entry name" value="PH-like_dom_sf"/>
</dbReference>
<name>A0A218ZB25_9HELO</name>
<evidence type="ECO:0000256" key="1">
    <source>
        <dbReference type="SAM" id="MobiDB-lite"/>
    </source>
</evidence>
<evidence type="ECO:0000313" key="4">
    <source>
        <dbReference type="Proteomes" id="UP000242519"/>
    </source>
</evidence>
<protein>
    <recommendedName>
        <fullName evidence="2">PH domain-containing protein</fullName>
    </recommendedName>
</protein>
<feature type="domain" description="PH" evidence="2">
    <location>
        <begin position="65"/>
        <end position="193"/>
    </location>
</feature>
<dbReference type="PANTHER" id="PTHR42073">
    <property type="entry name" value="MEIOTIC EXPRESSION UP-REGULATED PROTEIN 6"/>
    <property type="match status" value="1"/>
</dbReference>
<feature type="compositionally biased region" description="Basic and acidic residues" evidence="1">
    <location>
        <begin position="1"/>
        <end position="10"/>
    </location>
</feature>
<feature type="compositionally biased region" description="Polar residues" evidence="1">
    <location>
        <begin position="346"/>
        <end position="360"/>
    </location>
</feature>
<dbReference type="OrthoDB" id="5593352at2759"/>
<dbReference type="PANTHER" id="PTHR42073:SF1">
    <property type="entry name" value="MEIOTIC EXPRESSION UP-REGULATED PROTEIN 6"/>
    <property type="match status" value="1"/>
</dbReference>
<dbReference type="InterPro" id="IPR001849">
    <property type="entry name" value="PH_domain"/>
</dbReference>
<feature type="compositionally biased region" description="Low complexity" evidence="1">
    <location>
        <begin position="489"/>
        <end position="519"/>
    </location>
</feature>